<organism evidence="1 2">
    <name type="scientific">Dendrobium nobile</name>
    <name type="common">Orchid</name>
    <dbReference type="NCBI Taxonomy" id="94219"/>
    <lineage>
        <taxon>Eukaryota</taxon>
        <taxon>Viridiplantae</taxon>
        <taxon>Streptophyta</taxon>
        <taxon>Embryophyta</taxon>
        <taxon>Tracheophyta</taxon>
        <taxon>Spermatophyta</taxon>
        <taxon>Magnoliopsida</taxon>
        <taxon>Liliopsida</taxon>
        <taxon>Asparagales</taxon>
        <taxon>Orchidaceae</taxon>
        <taxon>Epidendroideae</taxon>
        <taxon>Malaxideae</taxon>
        <taxon>Dendrobiinae</taxon>
        <taxon>Dendrobium</taxon>
    </lineage>
</organism>
<name>A0A8T3BD61_DENNO</name>
<dbReference type="Proteomes" id="UP000829196">
    <property type="component" value="Unassembled WGS sequence"/>
</dbReference>
<evidence type="ECO:0000313" key="1">
    <source>
        <dbReference type="EMBL" id="KAI0510926.1"/>
    </source>
</evidence>
<dbReference type="AlphaFoldDB" id="A0A8T3BD61"/>
<reference evidence="1" key="1">
    <citation type="journal article" date="2022" name="Front. Genet.">
        <title>Chromosome-Scale Assembly of the Dendrobium nobile Genome Provides Insights Into the Molecular Mechanism of the Biosynthesis of the Medicinal Active Ingredient of Dendrobium.</title>
        <authorList>
            <person name="Xu Q."/>
            <person name="Niu S.-C."/>
            <person name="Li K.-L."/>
            <person name="Zheng P.-J."/>
            <person name="Zhang X.-J."/>
            <person name="Jia Y."/>
            <person name="Liu Y."/>
            <person name="Niu Y.-X."/>
            <person name="Yu L.-H."/>
            <person name="Chen D.-F."/>
            <person name="Zhang G.-Q."/>
        </authorList>
    </citation>
    <scope>NUCLEOTIDE SEQUENCE</scope>
    <source>
        <tissue evidence="1">Leaf</tissue>
    </source>
</reference>
<accession>A0A8T3BD61</accession>
<proteinExistence type="predicted"/>
<keyword evidence="2" id="KW-1185">Reference proteome</keyword>
<gene>
    <name evidence="1" type="ORF">KFK09_011537</name>
</gene>
<protein>
    <submittedName>
        <fullName evidence="1">Uncharacterized protein</fullName>
    </submittedName>
</protein>
<dbReference type="EMBL" id="JAGYWB010000009">
    <property type="protein sequence ID" value="KAI0510926.1"/>
    <property type="molecule type" value="Genomic_DNA"/>
</dbReference>
<evidence type="ECO:0000313" key="2">
    <source>
        <dbReference type="Proteomes" id="UP000829196"/>
    </source>
</evidence>
<sequence length="115" mass="12466">MDCAYVNGNLGSVGVPSLFSIYNPISLAYFISFHSPSSLPPFLLLPSLYRNNPLTRLAFDADLFPLTRSALVAEDSLGSGDRPSLRKILPAHEIGPRCGKGVKLQGKMNSDDEDL</sequence>
<comment type="caution">
    <text evidence="1">The sequence shown here is derived from an EMBL/GenBank/DDBJ whole genome shotgun (WGS) entry which is preliminary data.</text>
</comment>